<reference evidence="13" key="1">
    <citation type="submission" date="2025-08" db="UniProtKB">
        <authorList>
            <consortium name="Ensembl"/>
        </authorList>
    </citation>
    <scope>IDENTIFICATION</scope>
</reference>
<dbReference type="GO" id="GO:0005764">
    <property type="term" value="C:lysosome"/>
    <property type="evidence" value="ECO:0007669"/>
    <property type="project" value="UniProtKB-SubCell"/>
</dbReference>
<protein>
    <recommendedName>
        <fullName evidence="12">Interleukin-1</fullName>
    </recommendedName>
</protein>
<dbReference type="GO" id="GO:0005149">
    <property type="term" value="F:interleukin-1 receptor binding"/>
    <property type="evidence" value="ECO:0007669"/>
    <property type="project" value="UniProtKB-UniRule"/>
</dbReference>
<dbReference type="Gene3D" id="2.80.10.50">
    <property type="match status" value="1"/>
</dbReference>
<keyword evidence="7 12" id="KW-0964">Secreted</keyword>
<evidence type="ECO:0000256" key="11">
    <source>
        <dbReference type="ARBA" id="ARBA00023246"/>
    </source>
</evidence>
<keyword evidence="14" id="KW-1185">Reference proteome</keyword>
<dbReference type="InterPro" id="IPR000975">
    <property type="entry name" value="IL-1_fam"/>
</dbReference>
<dbReference type="PANTHER" id="PTHR10078:SF30">
    <property type="entry name" value="INTERLEUKIN-1 BETA"/>
    <property type="match status" value="1"/>
</dbReference>
<accession>A0A8C4DWU4</accession>
<evidence type="ECO:0000256" key="8">
    <source>
        <dbReference type="ARBA" id="ARBA00022620"/>
    </source>
</evidence>
<evidence type="ECO:0000256" key="7">
    <source>
        <dbReference type="ARBA" id="ARBA00022525"/>
    </source>
</evidence>
<dbReference type="GO" id="GO:0005615">
    <property type="term" value="C:extracellular space"/>
    <property type="evidence" value="ECO:0007669"/>
    <property type="project" value="UniProtKB-KW"/>
</dbReference>
<evidence type="ECO:0000256" key="12">
    <source>
        <dbReference type="RuleBase" id="RU003753"/>
    </source>
</evidence>
<dbReference type="GO" id="GO:0006955">
    <property type="term" value="P:immune response"/>
    <property type="evidence" value="ECO:0007669"/>
    <property type="project" value="InterPro"/>
</dbReference>
<keyword evidence="6" id="KW-0202">Cytokine</keyword>
<dbReference type="Pfam" id="PF00340">
    <property type="entry name" value="IL1"/>
    <property type="match status" value="1"/>
</dbReference>
<evidence type="ECO:0000256" key="10">
    <source>
        <dbReference type="ARBA" id="ARBA00023228"/>
    </source>
</evidence>
<reference evidence="13" key="2">
    <citation type="submission" date="2025-09" db="UniProtKB">
        <authorList>
            <consortium name="Ensembl"/>
        </authorList>
    </citation>
    <scope>IDENTIFICATION</scope>
</reference>
<dbReference type="Proteomes" id="UP000694389">
    <property type="component" value="Unassembled WGS sequence"/>
</dbReference>
<dbReference type="GO" id="GO:0005125">
    <property type="term" value="F:cytokine activity"/>
    <property type="evidence" value="ECO:0007669"/>
    <property type="project" value="UniProtKB-UniRule"/>
</dbReference>
<keyword evidence="8" id="KW-0666">Pyrogen</keyword>
<dbReference type="GO" id="GO:0010628">
    <property type="term" value="P:positive regulation of gene expression"/>
    <property type="evidence" value="ECO:0007669"/>
    <property type="project" value="TreeGrafter"/>
</dbReference>
<dbReference type="InterPro" id="IPR008996">
    <property type="entry name" value="IL1/FGF"/>
</dbReference>
<dbReference type="PRINTS" id="PR00264">
    <property type="entry name" value="INTERLEUKIN1"/>
</dbReference>
<keyword evidence="9" id="KW-0395">Inflammatory response</keyword>
<evidence type="ECO:0000256" key="2">
    <source>
        <dbReference type="ARBA" id="ARBA00004514"/>
    </source>
</evidence>
<evidence type="ECO:0000256" key="5">
    <source>
        <dbReference type="ARBA" id="ARBA00022490"/>
    </source>
</evidence>
<evidence type="ECO:0000256" key="9">
    <source>
        <dbReference type="ARBA" id="ARBA00023198"/>
    </source>
</evidence>
<comment type="similarity">
    <text evidence="4 12">Belongs to the IL-1 family.</text>
</comment>
<dbReference type="GO" id="GO:0042119">
    <property type="term" value="P:neutrophil activation"/>
    <property type="evidence" value="ECO:0007669"/>
    <property type="project" value="TreeGrafter"/>
</dbReference>
<dbReference type="PANTHER" id="PTHR10078">
    <property type="entry name" value="INTERLEUKIN-1 FAMILY MEMBER"/>
    <property type="match status" value="1"/>
</dbReference>
<dbReference type="GeneTree" id="ENSGT00950000182943"/>
<dbReference type="GO" id="GO:0005829">
    <property type="term" value="C:cytosol"/>
    <property type="evidence" value="ECO:0007669"/>
    <property type="project" value="UniProtKB-SubCell"/>
</dbReference>
<keyword evidence="10" id="KW-0458">Lysosome</keyword>
<name>A0A8C4DWU4_DICLA</name>
<dbReference type="PRINTS" id="PR01359">
    <property type="entry name" value="INTRLEUKIN1B"/>
</dbReference>
<dbReference type="Ensembl" id="ENSDLAT00005011136.2">
    <property type="protein sequence ID" value="ENSDLAP00005010163.1"/>
    <property type="gene ID" value="ENSDLAG00005005313.2"/>
</dbReference>
<evidence type="ECO:0000313" key="14">
    <source>
        <dbReference type="Proteomes" id="UP000694389"/>
    </source>
</evidence>
<keyword evidence="11" id="KW-0497">Mitogen</keyword>
<evidence type="ECO:0000256" key="1">
    <source>
        <dbReference type="ARBA" id="ARBA00004371"/>
    </source>
</evidence>
<keyword evidence="5" id="KW-0963">Cytoplasm</keyword>
<sequence>MCDIKAMSFELSQALDSPLELEETREFEPCCLNMTDVQDEVFRLDEGLDLVVSHDPKTMQCVATLLLAVNRMKKPLTRCRKLSDDELCSVIMDSLIEETIVKTTEDFSLGAKKKTFLRVNSGNICTLHDTDQKAIVHGSGEIKLQAITLKGGNCERTVNFKLARYMSTCDTQCQCVLLSITNNNLHLSCVMKDGKAVLNLEECSEETLKNISDDENMDRFLFYKRVTGVSLTTFESVRFPGWFISTSNDSEQQPVEMCVADAARRVTSFKMVQSSAAALIRLSAIGEVIIQ</sequence>
<dbReference type="GO" id="GO:0001660">
    <property type="term" value="P:fever generation"/>
    <property type="evidence" value="ECO:0007669"/>
    <property type="project" value="UniProtKB-KW"/>
</dbReference>
<proteinExistence type="inferred from homology"/>
<evidence type="ECO:0000256" key="3">
    <source>
        <dbReference type="ARBA" id="ARBA00004550"/>
    </source>
</evidence>
<dbReference type="GO" id="GO:0019221">
    <property type="term" value="P:cytokine-mediated signaling pathway"/>
    <property type="evidence" value="ECO:0007669"/>
    <property type="project" value="TreeGrafter"/>
</dbReference>
<gene>
    <name evidence="13" type="primary">il1b</name>
</gene>
<dbReference type="GO" id="GO:0048246">
    <property type="term" value="P:macrophage chemotaxis"/>
    <property type="evidence" value="ECO:0007669"/>
    <property type="project" value="TreeGrafter"/>
</dbReference>
<evidence type="ECO:0000256" key="4">
    <source>
        <dbReference type="ARBA" id="ARBA00010448"/>
    </source>
</evidence>
<dbReference type="SUPFAM" id="SSF50353">
    <property type="entry name" value="Cytokine"/>
    <property type="match status" value="1"/>
</dbReference>
<comment type="subcellular location">
    <subcellularLocation>
        <location evidence="2">Cytoplasm</location>
        <location evidence="2">Cytosol</location>
    </subcellularLocation>
    <subcellularLocation>
        <location evidence="1">Lysosome</location>
    </subcellularLocation>
    <subcellularLocation>
        <location evidence="3">Secreted</location>
        <location evidence="3">Extracellular exosome</location>
    </subcellularLocation>
</comment>
<dbReference type="GO" id="GO:0051781">
    <property type="term" value="P:positive regulation of cell division"/>
    <property type="evidence" value="ECO:0007669"/>
    <property type="project" value="UniProtKB-KW"/>
</dbReference>
<dbReference type="GO" id="GO:1901222">
    <property type="term" value="P:regulation of non-canonical NF-kappaB signal transduction"/>
    <property type="evidence" value="ECO:0007669"/>
    <property type="project" value="TreeGrafter"/>
</dbReference>
<evidence type="ECO:0000313" key="13">
    <source>
        <dbReference type="Ensembl" id="ENSDLAP00005010163.1"/>
    </source>
</evidence>
<dbReference type="GO" id="GO:0071222">
    <property type="term" value="P:cellular response to lipopolysaccharide"/>
    <property type="evidence" value="ECO:0007669"/>
    <property type="project" value="TreeGrafter"/>
</dbReference>
<dbReference type="AlphaFoldDB" id="A0A8C4DWU4"/>
<dbReference type="PRINTS" id="PR01357">
    <property type="entry name" value="INTRLEUKN1AB"/>
</dbReference>
<organism evidence="13 14">
    <name type="scientific">Dicentrarchus labrax</name>
    <name type="common">European seabass</name>
    <name type="synonym">Morone labrax</name>
    <dbReference type="NCBI Taxonomy" id="13489"/>
    <lineage>
        <taxon>Eukaryota</taxon>
        <taxon>Metazoa</taxon>
        <taxon>Chordata</taxon>
        <taxon>Craniata</taxon>
        <taxon>Vertebrata</taxon>
        <taxon>Euteleostomi</taxon>
        <taxon>Actinopterygii</taxon>
        <taxon>Neopterygii</taxon>
        <taxon>Teleostei</taxon>
        <taxon>Neoteleostei</taxon>
        <taxon>Acanthomorphata</taxon>
        <taxon>Eupercaria</taxon>
        <taxon>Moronidae</taxon>
        <taxon>Dicentrarchus</taxon>
    </lineage>
</organism>
<evidence type="ECO:0000256" key="6">
    <source>
        <dbReference type="ARBA" id="ARBA00022514"/>
    </source>
</evidence>
<dbReference type="SMART" id="SM00125">
    <property type="entry name" value="IL1"/>
    <property type="match status" value="1"/>
</dbReference>